<dbReference type="GO" id="GO:0034605">
    <property type="term" value="P:cellular response to heat"/>
    <property type="evidence" value="ECO:0007669"/>
    <property type="project" value="UniProtKB-UniRule"/>
</dbReference>
<dbReference type="InterPro" id="IPR027417">
    <property type="entry name" value="P-loop_NTPase"/>
</dbReference>
<dbReference type="InterPro" id="IPR003959">
    <property type="entry name" value="ATPase_AAA_core"/>
</dbReference>
<dbReference type="InterPro" id="IPR008268">
    <property type="entry name" value="Peptidase_S16_AS"/>
</dbReference>
<comment type="induction">
    <text evidence="10">By heat shock.</text>
</comment>
<dbReference type="InterPro" id="IPR015947">
    <property type="entry name" value="PUA-like_sf"/>
</dbReference>
<name>A0AA97ENW4_9FLAO</name>
<dbReference type="InterPro" id="IPR004815">
    <property type="entry name" value="Lon_bac/euk-typ"/>
</dbReference>
<dbReference type="SUPFAM" id="SSF88697">
    <property type="entry name" value="PUA domain-like"/>
    <property type="match status" value="1"/>
</dbReference>
<evidence type="ECO:0000313" key="19">
    <source>
        <dbReference type="Proteomes" id="UP001302486"/>
    </source>
</evidence>
<dbReference type="EC" id="3.4.21.53" evidence="10 11"/>
<dbReference type="Pfam" id="PF00004">
    <property type="entry name" value="AAA"/>
    <property type="match status" value="1"/>
</dbReference>
<dbReference type="Gene3D" id="2.30.130.40">
    <property type="entry name" value="LON domain-like"/>
    <property type="match status" value="1"/>
</dbReference>
<dbReference type="SMART" id="SM00464">
    <property type="entry name" value="LON"/>
    <property type="match status" value="1"/>
</dbReference>
<dbReference type="Pfam" id="PF02190">
    <property type="entry name" value="LON_substr_bdg"/>
    <property type="match status" value="1"/>
</dbReference>
<dbReference type="Pfam" id="PF05362">
    <property type="entry name" value="Lon_C"/>
    <property type="match status" value="1"/>
</dbReference>
<dbReference type="SUPFAM" id="SSF52540">
    <property type="entry name" value="P-loop containing nucleoside triphosphate hydrolases"/>
    <property type="match status" value="1"/>
</dbReference>
<dbReference type="Proteomes" id="UP001302486">
    <property type="component" value="Chromosome"/>
</dbReference>
<dbReference type="Gene3D" id="3.40.50.300">
    <property type="entry name" value="P-loop containing nucleotide triphosphate hydrolases"/>
    <property type="match status" value="1"/>
</dbReference>
<dbReference type="KEGG" id="hws:RNZ46_15775"/>
<dbReference type="InterPro" id="IPR008269">
    <property type="entry name" value="Lon_proteolytic"/>
</dbReference>
<evidence type="ECO:0000256" key="13">
    <source>
        <dbReference type="PIRSR" id="PIRSR001174-2"/>
    </source>
</evidence>
<dbReference type="HAMAP" id="MF_01973">
    <property type="entry name" value="lon_bact"/>
    <property type="match status" value="1"/>
</dbReference>
<dbReference type="SUPFAM" id="SSF54211">
    <property type="entry name" value="Ribosomal protein S5 domain 2-like"/>
    <property type="match status" value="1"/>
</dbReference>
<dbReference type="GO" id="GO:0016887">
    <property type="term" value="F:ATP hydrolysis activity"/>
    <property type="evidence" value="ECO:0007669"/>
    <property type="project" value="UniProtKB-UniRule"/>
</dbReference>
<evidence type="ECO:0000256" key="15">
    <source>
        <dbReference type="RuleBase" id="RU000591"/>
    </source>
</evidence>
<comment type="catalytic activity">
    <reaction evidence="9 10 11 14">
        <text>Hydrolysis of proteins in presence of ATP.</text>
        <dbReference type="EC" id="3.4.21.53"/>
    </reaction>
</comment>
<dbReference type="RefSeq" id="WP_316983133.1">
    <property type="nucleotide sequence ID" value="NZ_CP136521.1"/>
</dbReference>
<organism evidence="18 19">
    <name type="scientific">Hwangdonia lutea</name>
    <dbReference type="NCBI Taxonomy" id="3075823"/>
    <lineage>
        <taxon>Bacteria</taxon>
        <taxon>Pseudomonadati</taxon>
        <taxon>Bacteroidota</taxon>
        <taxon>Flavobacteriia</taxon>
        <taxon>Flavobacteriales</taxon>
        <taxon>Flavobacteriaceae</taxon>
        <taxon>Hwangdonia</taxon>
    </lineage>
</organism>
<reference evidence="19" key="1">
    <citation type="submission" date="2024-06" db="EMBL/GenBank/DDBJ databases">
        <title>Hwangdonia haimaensis gen. nov., sp. nov., a member of the family Flavobacteriaceae isolated from the haima cold seep.</title>
        <authorList>
            <person name="Li J."/>
        </authorList>
    </citation>
    <scope>NUCLEOTIDE SEQUENCE [LARGE SCALE GENOMIC DNA]</scope>
    <source>
        <strain evidence="19">SCSIO 19198</strain>
    </source>
</reference>
<feature type="domain" description="Lon proteolytic" evidence="16">
    <location>
        <begin position="626"/>
        <end position="807"/>
    </location>
</feature>
<dbReference type="GO" id="GO:0005737">
    <property type="term" value="C:cytoplasm"/>
    <property type="evidence" value="ECO:0007669"/>
    <property type="project" value="UniProtKB-SubCell"/>
</dbReference>
<evidence type="ECO:0000256" key="11">
    <source>
        <dbReference type="PIRNR" id="PIRNR001174"/>
    </source>
</evidence>
<keyword evidence="4 10" id="KW-0547">Nucleotide-binding</keyword>
<feature type="active site" evidence="10 12">
    <location>
        <position position="713"/>
    </location>
</feature>
<keyword evidence="3 10" id="KW-0645">Protease</keyword>
<evidence type="ECO:0000256" key="6">
    <source>
        <dbReference type="ARBA" id="ARBA00022825"/>
    </source>
</evidence>
<dbReference type="GO" id="GO:0043565">
    <property type="term" value="F:sequence-specific DNA binding"/>
    <property type="evidence" value="ECO:0007669"/>
    <property type="project" value="UniProtKB-UniRule"/>
</dbReference>
<feature type="domain" description="Lon N-terminal" evidence="17">
    <location>
        <begin position="44"/>
        <end position="239"/>
    </location>
</feature>
<gene>
    <name evidence="10 18" type="primary">lon</name>
    <name evidence="18" type="ORF">RNZ46_15775</name>
</gene>
<dbReference type="InterPro" id="IPR054594">
    <property type="entry name" value="Lon_lid"/>
</dbReference>
<dbReference type="PROSITE" id="PS51787">
    <property type="entry name" value="LON_N"/>
    <property type="match status" value="1"/>
</dbReference>
<evidence type="ECO:0000256" key="2">
    <source>
        <dbReference type="ARBA" id="ARBA00022490"/>
    </source>
</evidence>
<comment type="similarity">
    <text evidence="10 11 14 15">Belongs to the peptidase S16 family.</text>
</comment>
<dbReference type="InterPro" id="IPR027543">
    <property type="entry name" value="Lon_bac"/>
</dbReference>
<dbReference type="PROSITE" id="PS51786">
    <property type="entry name" value="LON_PROTEOLYTIC"/>
    <property type="match status" value="1"/>
</dbReference>
<comment type="function">
    <text evidence="10">ATP-dependent serine protease that mediates the selective degradation of mutant and abnormal proteins as well as certain short-lived regulatory proteins. Required for cellular homeostasis and for survival from DNA damage and developmental changes induced by stress. Degrades polypeptides processively to yield small peptide fragments that are 5 to 10 amino acids long. Binds to DNA in a double-stranded, site-specific manner.</text>
</comment>
<dbReference type="CDD" id="cd19500">
    <property type="entry name" value="RecA-like_Lon"/>
    <property type="match status" value="1"/>
</dbReference>
<dbReference type="Gene3D" id="1.20.58.1480">
    <property type="match status" value="1"/>
</dbReference>
<dbReference type="EMBL" id="CP136521">
    <property type="protein sequence ID" value="WOD43448.1"/>
    <property type="molecule type" value="Genomic_DNA"/>
</dbReference>
<evidence type="ECO:0000256" key="3">
    <source>
        <dbReference type="ARBA" id="ARBA00022670"/>
    </source>
</evidence>
<dbReference type="PRINTS" id="PR00830">
    <property type="entry name" value="ENDOLAPTASE"/>
</dbReference>
<keyword evidence="2 10" id="KW-0963">Cytoplasm</keyword>
<dbReference type="Gene3D" id="3.30.230.10">
    <property type="match status" value="1"/>
</dbReference>
<evidence type="ECO:0000256" key="8">
    <source>
        <dbReference type="ARBA" id="ARBA00023016"/>
    </source>
</evidence>
<dbReference type="GO" id="GO:0006515">
    <property type="term" value="P:protein quality control for misfolded or incompletely synthesized proteins"/>
    <property type="evidence" value="ECO:0007669"/>
    <property type="project" value="UniProtKB-UniRule"/>
</dbReference>
<evidence type="ECO:0000256" key="9">
    <source>
        <dbReference type="ARBA" id="ARBA00050665"/>
    </source>
</evidence>
<evidence type="ECO:0000256" key="4">
    <source>
        <dbReference type="ARBA" id="ARBA00022741"/>
    </source>
</evidence>
<dbReference type="Gene3D" id="1.10.8.60">
    <property type="match status" value="1"/>
</dbReference>
<keyword evidence="19" id="KW-1185">Reference proteome</keyword>
<dbReference type="InterPro" id="IPR027065">
    <property type="entry name" value="Lon_Prtase"/>
</dbReference>
<comment type="subcellular location">
    <subcellularLocation>
        <location evidence="1 10 11">Cytoplasm</location>
    </subcellularLocation>
</comment>
<proteinExistence type="evidence at transcript level"/>
<dbReference type="Gene3D" id="1.20.5.5270">
    <property type="match status" value="1"/>
</dbReference>
<dbReference type="FunFam" id="3.40.50.300:FF:000021">
    <property type="entry name" value="Lon protease homolog"/>
    <property type="match status" value="1"/>
</dbReference>
<dbReference type="AlphaFoldDB" id="A0AA97ENW4"/>
<comment type="subunit">
    <text evidence="10 11">Homohexamer. Organized in a ring with a central cavity.</text>
</comment>
<dbReference type="InterPro" id="IPR020568">
    <property type="entry name" value="Ribosomal_Su5_D2-typ_SF"/>
</dbReference>
<evidence type="ECO:0000259" key="17">
    <source>
        <dbReference type="PROSITE" id="PS51787"/>
    </source>
</evidence>
<accession>A0AA97ENW4</accession>
<dbReference type="InterPro" id="IPR003593">
    <property type="entry name" value="AAA+_ATPase"/>
</dbReference>
<evidence type="ECO:0000256" key="1">
    <source>
        <dbReference type="ARBA" id="ARBA00004496"/>
    </source>
</evidence>
<dbReference type="SMART" id="SM00382">
    <property type="entry name" value="AAA"/>
    <property type="match status" value="1"/>
</dbReference>
<evidence type="ECO:0000313" key="18">
    <source>
        <dbReference type="EMBL" id="WOD43448.1"/>
    </source>
</evidence>
<keyword evidence="7 10" id="KW-0067">ATP-binding</keyword>
<evidence type="ECO:0000259" key="16">
    <source>
        <dbReference type="PROSITE" id="PS51786"/>
    </source>
</evidence>
<keyword evidence="5 10" id="KW-0378">Hydrolase</keyword>
<dbReference type="GO" id="GO:0005524">
    <property type="term" value="F:ATP binding"/>
    <property type="evidence" value="ECO:0007669"/>
    <property type="project" value="UniProtKB-UniRule"/>
</dbReference>
<dbReference type="NCBIfam" id="TIGR00763">
    <property type="entry name" value="lon"/>
    <property type="match status" value="1"/>
</dbReference>
<feature type="binding site" evidence="10 13">
    <location>
        <begin position="390"/>
        <end position="397"/>
    </location>
    <ligand>
        <name>ATP</name>
        <dbReference type="ChEBI" id="CHEBI:30616"/>
    </ligand>
</feature>
<dbReference type="GO" id="GO:0004176">
    <property type="term" value="F:ATP-dependent peptidase activity"/>
    <property type="evidence" value="ECO:0007669"/>
    <property type="project" value="UniProtKB-UniRule"/>
</dbReference>
<protein>
    <recommendedName>
        <fullName evidence="10 11">Lon protease</fullName>
        <ecNumber evidence="10 11">3.4.21.53</ecNumber>
    </recommendedName>
    <alternativeName>
        <fullName evidence="10">ATP-dependent protease La</fullName>
    </alternativeName>
</protein>
<dbReference type="InterPro" id="IPR014721">
    <property type="entry name" value="Ribsml_uS5_D2-typ_fold_subgr"/>
</dbReference>
<keyword evidence="6 10" id="KW-0720">Serine protease</keyword>
<evidence type="ECO:0000256" key="12">
    <source>
        <dbReference type="PIRSR" id="PIRSR001174-1"/>
    </source>
</evidence>
<evidence type="ECO:0000256" key="10">
    <source>
        <dbReference type="HAMAP-Rule" id="MF_01973"/>
    </source>
</evidence>
<dbReference type="PIRSF" id="PIRSF001174">
    <property type="entry name" value="Lon_proteas"/>
    <property type="match status" value="1"/>
</dbReference>
<dbReference type="InterPro" id="IPR003111">
    <property type="entry name" value="Lon_prtase_N"/>
</dbReference>
<dbReference type="PROSITE" id="PS01046">
    <property type="entry name" value="LON_SER"/>
    <property type="match status" value="1"/>
</dbReference>
<evidence type="ECO:0000256" key="7">
    <source>
        <dbReference type="ARBA" id="ARBA00022840"/>
    </source>
</evidence>
<dbReference type="InterPro" id="IPR046336">
    <property type="entry name" value="Lon_prtase_N_sf"/>
</dbReference>
<dbReference type="Pfam" id="PF22667">
    <property type="entry name" value="Lon_lid"/>
    <property type="match status" value="1"/>
</dbReference>
<feature type="active site" evidence="10 12">
    <location>
        <position position="756"/>
    </location>
</feature>
<dbReference type="PANTHER" id="PTHR10046">
    <property type="entry name" value="ATP DEPENDENT LON PROTEASE FAMILY MEMBER"/>
    <property type="match status" value="1"/>
</dbReference>
<dbReference type="GO" id="GO:0004252">
    <property type="term" value="F:serine-type endopeptidase activity"/>
    <property type="evidence" value="ECO:0007669"/>
    <property type="project" value="UniProtKB-UniRule"/>
</dbReference>
<keyword evidence="8 10" id="KW-0346">Stress response</keyword>
<evidence type="ECO:0000256" key="5">
    <source>
        <dbReference type="ARBA" id="ARBA00022801"/>
    </source>
</evidence>
<evidence type="ECO:0000256" key="14">
    <source>
        <dbReference type="PROSITE-ProRule" id="PRU01122"/>
    </source>
</evidence>
<sequence>MKKSNFITLDSLSLQEFDENSELIPLMTPEDEEEINNEELPETLPILSLRNTVLFPGVVIPITAGRDTSIKLINDANKGSKVIGVVAQKDESVENPTAKDIYETGTVARILRVLKMPDGNVTVIIQGKKRFKVAEVITEKPYMNATIRDMAEAKPAVNNKEFSAIIDSIKDLALEIIKENPNIPSEASFAIKNIESNSFLVNFVSSNMNLSVKEKQALLEMNNLKERALATLKFMNVEFQKLELKNDIQSKVQMDMSQQQREYFLHQQMKTIQEELGGVSHDEEVEEMKARAKDKQWDEKVAKHFNKEIAKMQRMNPQVAEYSIQRNYLELFLDLPWNEFSKDKFDLKRAKKILDRDHFGLEDVKRRIIEYLAVLKLRNDMKSPILCLYGPPGVGKTSLGKSIAEALGREYVRISLGGLRDEAEIRGHRKTYIGAMPGRIIQSLKKAGTSNPVFVLDEIDKLSNSHQGDPSSAMLEVLDPEQNSEFYDNFLEMGYDLSKVMFIATSNSLSTIQPALRDRMEIINVTGYTIEEKVEIAKRHLLPKQLKEHGLTDKDIKIAKPQLEKIVEGYTRESGVRGLEKQIAKMVRYAAKNIAMEEDYNIKISNEDIIEVLGGPKLERDKYENNNVAGVVTGLAWTSVGGDILFIESILSKGKGNLSITGNLGKVMKESATIAMEYIKSNAVEFGIDASVFDKYNVHIHVPEGATPKDGPSAGITMLTSLVSLFTQRKVKKSLAMTGEITLRGKVLPVGGIKEKILAAKRARIKEILLCEENRRDIEEIKPEYLKGLTFHYVTDMSDVIKLAITNQKVKNPKKL</sequence>